<organism evidence="1 2">
    <name type="scientific">Dothidotthia symphoricarpi CBS 119687</name>
    <dbReference type="NCBI Taxonomy" id="1392245"/>
    <lineage>
        <taxon>Eukaryota</taxon>
        <taxon>Fungi</taxon>
        <taxon>Dikarya</taxon>
        <taxon>Ascomycota</taxon>
        <taxon>Pezizomycotina</taxon>
        <taxon>Dothideomycetes</taxon>
        <taxon>Pleosporomycetidae</taxon>
        <taxon>Pleosporales</taxon>
        <taxon>Dothidotthiaceae</taxon>
        <taxon>Dothidotthia</taxon>
    </lineage>
</organism>
<evidence type="ECO:0000313" key="2">
    <source>
        <dbReference type="Proteomes" id="UP000799771"/>
    </source>
</evidence>
<sequence>MDFLAQLDERLLETPKLRSRLAPYIEAHLLFQRDYHTPSPTPTPPSSPGLETSIIAASKQALSPTFSPYSRPLKRKRVSVDKGDRTVALPKQARMSNAHKCSIQPCTPTAIAMPSPSTCPASPHPSQRGALIEEYNTDACSTSIASAAKKHALEQWPIVIVGKYTLRRTAARAQREGLLHGHSEKDCCTGTARRTTARAQREGLLHGYSEKNYCTGTARRTAAQAQRKELLYRHSEKNYYTGTARRTTARAQQEGLLYRHSEKDYCTGTARRTAIQA</sequence>
<proteinExistence type="predicted"/>
<dbReference type="Proteomes" id="UP000799771">
    <property type="component" value="Unassembled WGS sequence"/>
</dbReference>
<dbReference type="GeneID" id="54409712"/>
<evidence type="ECO:0000313" key="1">
    <source>
        <dbReference type="EMBL" id="KAF2123661.1"/>
    </source>
</evidence>
<protein>
    <submittedName>
        <fullName evidence="1">Uncharacterized protein</fullName>
    </submittedName>
</protein>
<dbReference type="EMBL" id="ML977524">
    <property type="protein sequence ID" value="KAF2123661.1"/>
    <property type="molecule type" value="Genomic_DNA"/>
</dbReference>
<accession>A0A6A5ZZB8</accession>
<reference evidence="1" key="1">
    <citation type="journal article" date="2020" name="Stud. Mycol.">
        <title>101 Dothideomycetes genomes: a test case for predicting lifestyles and emergence of pathogens.</title>
        <authorList>
            <person name="Haridas S."/>
            <person name="Albert R."/>
            <person name="Binder M."/>
            <person name="Bloem J."/>
            <person name="Labutti K."/>
            <person name="Salamov A."/>
            <person name="Andreopoulos B."/>
            <person name="Baker S."/>
            <person name="Barry K."/>
            <person name="Bills G."/>
            <person name="Bluhm B."/>
            <person name="Cannon C."/>
            <person name="Castanera R."/>
            <person name="Culley D."/>
            <person name="Daum C."/>
            <person name="Ezra D."/>
            <person name="Gonzalez J."/>
            <person name="Henrissat B."/>
            <person name="Kuo A."/>
            <person name="Liang C."/>
            <person name="Lipzen A."/>
            <person name="Lutzoni F."/>
            <person name="Magnuson J."/>
            <person name="Mondo S."/>
            <person name="Nolan M."/>
            <person name="Ohm R."/>
            <person name="Pangilinan J."/>
            <person name="Park H.-J."/>
            <person name="Ramirez L."/>
            <person name="Alfaro M."/>
            <person name="Sun H."/>
            <person name="Tritt A."/>
            <person name="Yoshinaga Y."/>
            <person name="Zwiers L.-H."/>
            <person name="Turgeon B."/>
            <person name="Goodwin S."/>
            <person name="Spatafora J."/>
            <person name="Crous P."/>
            <person name="Grigoriev I."/>
        </authorList>
    </citation>
    <scope>NUCLEOTIDE SEQUENCE</scope>
    <source>
        <strain evidence="1">CBS 119687</strain>
    </source>
</reference>
<dbReference type="RefSeq" id="XP_033518055.1">
    <property type="nucleotide sequence ID" value="XM_033669280.1"/>
</dbReference>
<gene>
    <name evidence="1" type="ORF">P153DRAFT_371545</name>
</gene>
<dbReference type="OrthoDB" id="10652530at2759"/>
<dbReference type="AlphaFoldDB" id="A0A6A5ZZB8"/>
<name>A0A6A5ZZB8_9PLEO</name>
<keyword evidence="2" id="KW-1185">Reference proteome</keyword>